<dbReference type="PROSITE" id="PS00018">
    <property type="entry name" value="EF_HAND_1"/>
    <property type="match status" value="1"/>
</dbReference>
<dbReference type="EMBL" id="SELW01000681">
    <property type="protein sequence ID" value="TID13149.1"/>
    <property type="molecule type" value="Genomic_DNA"/>
</dbReference>
<protein>
    <recommendedName>
        <fullName evidence="4">EF-hand domain-containing protein</fullName>
    </recommendedName>
</protein>
<gene>
    <name evidence="5" type="ORF">CANINC_005005</name>
</gene>
<comment type="caution">
    <text evidence="5">The sequence shown here is derived from an EMBL/GenBank/DDBJ whole genome shotgun (WGS) entry which is preliminary data.</text>
</comment>
<organism evidence="5 6">
    <name type="scientific">Pichia inconspicua</name>
    <dbReference type="NCBI Taxonomy" id="52247"/>
    <lineage>
        <taxon>Eukaryota</taxon>
        <taxon>Fungi</taxon>
        <taxon>Dikarya</taxon>
        <taxon>Ascomycota</taxon>
        <taxon>Saccharomycotina</taxon>
        <taxon>Pichiomycetes</taxon>
        <taxon>Pichiales</taxon>
        <taxon>Pichiaceae</taxon>
        <taxon>Pichia</taxon>
    </lineage>
</organism>
<evidence type="ECO:0000256" key="2">
    <source>
        <dbReference type="ARBA" id="ARBA00022837"/>
    </source>
</evidence>
<reference evidence="5 6" key="1">
    <citation type="journal article" date="2019" name="Front. Genet.">
        <title>Whole-Genome Sequencing of the Opportunistic Yeast Pathogen Candida inconspicua Uncovers Its Hybrid Origin.</title>
        <authorList>
            <person name="Mixao V."/>
            <person name="Hansen A.P."/>
            <person name="Saus E."/>
            <person name="Boekhout T."/>
            <person name="Lass-Florl C."/>
            <person name="Gabaldon T."/>
        </authorList>
    </citation>
    <scope>NUCLEOTIDE SEQUENCE [LARGE SCALE GENOMIC DNA]</scope>
    <source>
        <strain evidence="5 6">CBS 180</strain>
    </source>
</reference>
<dbReference type="OrthoDB" id="289247at2759"/>
<dbReference type="Gene3D" id="1.10.238.10">
    <property type="entry name" value="EF-hand"/>
    <property type="match status" value="1"/>
</dbReference>
<accession>A0A4T0WUB9</accession>
<sequence length="229" mass="26661">MVLLPLLLTLSTLVVAHGNHEAGYNRNEEYNEVIPEEYGGSWQKWHMAHEHGLDDFTPEAFFQLHALTEHNYITPKDILRMYGLQRDEVVGQGDGMGDHDNSEKISEELRGRVVETVLSQIDTNNDGKISMTEWVEFSGKGGEFPDFGLGPGHEYDFEEEYEKHHWLQYHAENDPDVLIMHKEDIEHELLHHFHEIEHDDEDMHENPNVGKYNVRKPILVKNIPPMFQK</sequence>
<dbReference type="SUPFAM" id="SSF47473">
    <property type="entry name" value="EF-hand"/>
    <property type="match status" value="1"/>
</dbReference>
<dbReference type="InterPro" id="IPR018247">
    <property type="entry name" value="EF_Hand_1_Ca_BS"/>
</dbReference>
<dbReference type="InterPro" id="IPR002048">
    <property type="entry name" value="EF_hand_dom"/>
</dbReference>
<dbReference type="PROSITE" id="PS50222">
    <property type="entry name" value="EF_HAND_2"/>
    <property type="match status" value="1"/>
</dbReference>
<name>A0A4T0WUB9_9ASCO</name>
<dbReference type="STRING" id="52247.A0A4T0WUB9"/>
<dbReference type="FunFam" id="1.10.238.10:FF:000309">
    <property type="entry name" value="Chromosome 21, whole genome shotgun sequence"/>
    <property type="match status" value="1"/>
</dbReference>
<evidence type="ECO:0000256" key="1">
    <source>
        <dbReference type="ARBA" id="ARBA00022729"/>
    </source>
</evidence>
<dbReference type="InterPro" id="IPR040250">
    <property type="entry name" value="Nucleobindin"/>
</dbReference>
<dbReference type="InterPro" id="IPR011992">
    <property type="entry name" value="EF-hand-dom_pair"/>
</dbReference>
<keyword evidence="2" id="KW-0106">Calcium</keyword>
<evidence type="ECO:0000256" key="3">
    <source>
        <dbReference type="SAM" id="SignalP"/>
    </source>
</evidence>
<keyword evidence="6" id="KW-1185">Reference proteome</keyword>
<dbReference type="PANTHER" id="PTHR19237:SF20">
    <property type="entry name" value="NUCLEOBINDIN 1"/>
    <property type="match status" value="1"/>
</dbReference>
<dbReference type="GO" id="GO:0005509">
    <property type="term" value="F:calcium ion binding"/>
    <property type="evidence" value="ECO:0007669"/>
    <property type="project" value="InterPro"/>
</dbReference>
<evidence type="ECO:0000313" key="6">
    <source>
        <dbReference type="Proteomes" id="UP000307173"/>
    </source>
</evidence>
<evidence type="ECO:0000259" key="4">
    <source>
        <dbReference type="PROSITE" id="PS50222"/>
    </source>
</evidence>
<dbReference type="AlphaFoldDB" id="A0A4T0WUB9"/>
<dbReference type="GO" id="GO:0005793">
    <property type="term" value="C:endoplasmic reticulum-Golgi intermediate compartment"/>
    <property type="evidence" value="ECO:0007669"/>
    <property type="project" value="TreeGrafter"/>
</dbReference>
<feature type="chain" id="PRO_5020991915" description="EF-hand domain-containing protein" evidence="3">
    <location>
        <begin position="19"/>
        <end position="229"/>
    </location>
</feature>
<proteinExistence type="predicted"/>
<dbReference type="Pfam" id="PF13202">
    <property type="entry name" value="EF-hand_5"/>
    <property type="match status" value="1"/>
</dbReference>
<dbReference type="PANTHER" id="PTHR19237">
    <property type="entry name" value="NUCLEOBINDIN"/>
    <property type="match status" value="1"/>
</dbReference>
<feature type="domain" description="EF-hand" evidence="4">
    <location>
        <begin position="109"/>
        <end position="144"/>
    </location>
</feature>
<evidence type="ECO:0000313" key="5">
    <source>
        <dbReference type="EMBL" id="TID13149.1"/>
    </source>
</evidence>
<feature type="signal peptide" evidence="3">
    <location>
        <begin position="1"/>
        <end position="18"/>
    </location>
</feature>
<keyword evidence="1 3" id="KW-0732">Signal</keyword>
<dbReference type="Proteomes" id="UP000307173">
    <property type="component" value="Unassembled WGS sequence"/>
</dbReference>